<name>W7HZI2_9PEZI</name>
<evidence type="ECO:0000313" key="3">
    <source>
        <dbReference type="Proteomes" id="UP000024837"/>
    </source>
</evidence>
<proteinExistence type="predicted"/>
<dbReference type="EMBL" id="KI966371">
    <property type="protein sequence ID" value="EWC48924.1"/>
    <property type="molecule type" value="Genomic_DNA"/>
</dbReference>
<organism evidence="2 3">
    <name type="scientific">Drechslerella stenobrocha 248</name>
    <dbReference type="NCBI Taxonomy" id="1043628"/>
    <lineage>
        <taxon>Eukaryota</taxon>
        <taxon>Fungi</taxon>
        <taxon>Dikarya</taxon>
        <taxon>Ascomycota</taxon>
        <taxon>Pezizomycotina</taxon>
        <taxon>Orbiliomycetes</taxon>
        <taxon>Orbiliales</taxon>
        <taxon>Orbiliaceae</taxon>
        <taxon>Drechslerella</taxon>
    </lineage>
</organism>
<dbReference type="Proteomes" id="UP000024837">
    <property type="component" value="Unassembled WGS sequence"/>
</dbReference>
<accession>W7HZI2</accession>
<keyword evidence="3" id="KW-1185">Reference proteome</keyword>
<reference evidence="2 3" key="1">
    <citation type="submission" date="2013-05" db="EMBL/GenBank/DDBJ databases">
        <title>Drechslerella stenobrocha genome reveals carnivorous origination and mechanical trapping mechanism of predatory fungi.</title>
        <authorList>
            <person name="Liu X."/>
            <person name="Zhang W."/>
            <person name="Liu K."/>
        </authorList>
    </citation>
    <scope>NUCLEOTIDE SEQUENCE [LARGE SCALE GENOMIC DNA]</scope>
    <source>
        <strain evidence="2 3">248</strain>
    </source>
</reference>
<sequence>MPRLAATWRYPTRIDYEVDHGASNHVEEGVSIIEMLPEIDIEAIHACQQDATGWSVDPRELEGFLKRHTAYRLSRSGQPADRHLRSLIFGASRFCGEDANPQVFQSYDGTWADSGSEAKTEPFLAEPKHSYGTQSEPTKTMAPETDPGNPQLAWNRAPGSGL</sequence>
<dbReference type="AlphaFoldDB" id="W7HZI2"/>
<feature type="region of interest" description="Disordered" evidence="1">
    <location>
        <begin position="115"/>
        <end position="162"/>
    </location>
</feature>
<gene>
    <name evidence="2" type="ORF">DRE_00229</name>
</gene>
<protein>
    <submittedName>
        <fullName evidence="2">Uncharacterized protein</fullName>
    </submittedName>
</protein>
<dbReference type="HOGENOM" id="CLU_1635349_0_0_1"/>
<evidence type="ECO:0000313" key="2">
    <source>
        <dbReference type="EMBL" id="EWC48924.1"/>
    </source>
</evidence>
<evidence type="ECO:0000256" key="1">
    <source>
        <dbReference type="SAM" id="MobiDB-lite"/>
    </source>
</evidence>